<comment type="caution">
    <text evidence="5">The sequence shown here is derived from an EMBL/GenBank/DDBJ whole genome shotgun (WGS) entry which is preliminary data.</text>
</comment>
<evidence type="ECO:0000259" key="4">
    <source>
        <dbReference type="PROSITE" id="PS51635"/>
    </source>
</evidence>
<reference evidence="5 6" key="1">
    <citation type="submission" date="2020-08" db="EMBL/GenBank/DDBJ databases">
        <title>Genomic Encyclopedia of Type Strains, Phase IV (KMG-IV): sequencing the most valuable type-strain genomes for metagenomic binning, comparative biology and taxonomic classification.</title>
        <authorList>
            <person name="Goeker M."/>
        </authorList>
    </citation>
    <scope>NUCLEOTIDE SEQUENCE [LARGE SCALE GENOMIC DNA]</scope>
    <source>
        <strain evidence="5 6">DSM 23960</strain>
    </source>
</reference>
<sequence length="399" mass="43221">MGRLLLGAAAVLQLQLAACATPVRMPAVPSELTAQAEVAIPNARFFPDRDPGPLAEEGLQSLRREMAWRRESGQTGPLPPVSFLTISGGGGDGAFGAGLLTGWTESGTRPEFKLVTGISTGALIAPFAFLGSRYDPILKETYTGVSDSDIFHPRDFTAALFDDAMADTAPMAHLVERYVTRELLDAIAVEYAHGRLLVIGTTNLDAREPVYWNMGAIASSRDPAALPLFRKIILASASIPGAFPPQMFDVTAGGQSYQEMHVDGGATRQVFMYPPSIHLGELAAREDAVRTRHLYIIRNSRLDPDWASVDRRTLSIANRAVSSLIQTQGVGDLTRIYLTATRDGLDYNLAYIPADFTVPKTSEFDPVYMSQLFDRARQMATAGYVWDKAPPGFAAVTVP</sequence>
<feature type="chain" id="PRO_5030752328" evidence="3">
    <location>
        <begin position="21"/>
        <end position="399"/>
    </location>
</feature>
<dbReference type="SUPFAM" id="SSF52151">
    <property type="entry name" value="FabD/lysophospholipase-like"/>
    <property type="match status" value="1"/>
</dbReference>
<evidence type="ECO:0000256" key="2">
    <source>
        <dbReference type="PROSITE-ProRule" id="PRU01161"/>
    </source>
</evidence>
<keyword evidence="2" id="KW-0442">Lipid degradation</keyword>
<feature type="short sequence motif" description="DGA/G" evidence="2">
    <location>
        <begin position="263"/>
        <end position="265"/>
    </location>
</feature>
<dbReference type="InterPro" id="IPR016035">
    <property type="entry name" value="Acyl_Trfase/lysoPLipase"/>
</dbReference>
<dbReference type="Gene3D" id="3.40.1090.10">
    <property type="entry name" value="Cytosolic phospholipase A2 catalytic domain"/>
    <property type="match status" value="1"/>
</dbReference>
<dbReference type="EMBL" id="JACIDM010000001">
    <property type="protein sequence ID" value="MBB4081941.1"/>
    <property type="molecule type" value="Genomic_DNA"/>
</dbReference>
<gene>
    <name evidence="5" type="ORF">GGR12_000780</name>
</gene>
<dbReference type="InterPro" id="IPR002641">
    <property type="entry name" value="PNPLA_dom"/>
</dbReference>
<dbReference type="GO" id="GO:0016042">
    <property type="term" value="P:lipid catabolic process"/>
    <property type="evidence" value="ECO:0007669"/>
    <property type="project" value="UniProtKB-UniRule"/>
</dbReference>
<feature type="signal peptide" evidence="3">
    <location>
        <begin position="1"/>
        <end position="20"/>
    </location>
</feature>
<evidence type="ECO:0000256" key="3">
    <source>
        <dbReference type="SAM" id="SignalP"/>
    </source>
</evidence>
<evidence type="ECO:0000313" key="6">
    <source>
        <dbReference type="Proteomes" id="UP000529946"/>
    </source>
</evidence>
<dbReference type="AlphaFoldDB" id="A0A7W6JBA0"/>
<feature type="domain" description="PNPLA" evidence="4">
    <location>
        <begin position="84"/>
        <end position="279"/>
    </location>
</feature>
<evidence type="ECO:0000256" key="1">
    <source>
        <dbReference type="ARBA" id="ARBA00023098"/>
    </source>
</evidence>
<keyword evidence="6" id="KW-1185">Reference proteome</keyword>
<evidence type="ECO:0000313" key="5">
    <source>
        <dbReference type="EMBL" id="MBB4081941.1"/>
    </source>
</evidence>
<keyword evidence="2" id="KW-0378">Hydrolase</keyword>
<dbReference type="Pfam" id="PF01734">
    <property type="entry name" value="Patatin"/>
    <property type="match status" value="1"/>
</dbReference>
<keyword evidence="1 2" id="KW-0443">Lipid metabolism</keyword>
<dbReference type="GO" id="GO:0016787">
    <property type="term" value="F:hydrolase activity"/>
    <property type="evidence" value="ECO:0007669"/>
    <property type="project" value="UniProtKB-UniRule"/>
</dbReference>
<keyword evidence="3" id="KW-0732">Signal</keyword>
<dbReference type="Proteomes" id="UP000529946">
    <property type="component" value="Unassembled WGS sequence"/>
</dbReference>
<feature type="short sequence motif" description="GXSXG" evidence="2">
    <location>
        <begin position="117"/>
        <end position="121"/>
    </location>
</feature>
<name>A0A7W6JBA0_9CAUL</name>
<feature type="active site" description="Proton acceptor" evidence="2">
    <location>
        <position position="263"/>
    </location>
</feature>
<organism evidence="5 6">
    <name type="scientific">Brevundimonas lenta</name>
    <dbReference type="NCBI Taxonomy" id="424796"/>
    <lineage>
        <taxon>Bacteria</taxon>
        <taxon>Pseudomonadati</taxon>
        <taxon>Pseudomonadota</taxon>
        <taxon>Alphaproteobacteria</taxon>
        <taxon>Caulobacterales</taxon>
        <taxon>Caulobacteraceae</taxon>
        <taxon>Brevundimonas</taxon>
    </lineage>
</organism>
<feature type="short sequence motif" description="GXGXXG" evidence="2">
    <location>
        <begin position="88"/>
        <end position="93"/>
    </location>
</feature>
<protein>
    <submittedName>
        <fullName evidence="5">Putative acylesterase/phospholipase RssA</fullName>
    </submittedName>
</protein>
<accession>A0A7W6JBA0</accession>
<feature type="active site" description="Nucleophile" evidence="2">
    <location>
        <position position="119"/>
    </location>
</feature>
<dbReference type="RefSeq" id="WP_221212194.1">
    <property type="nucleotide sequence ID" value="NZ_BAAAER010000004.1"/>
</dbReference>
<dbReference type="PROSITE" id="PS51635">
    <property type="entry name" value="PNPLA"/>
    <property type="match status" value="1"/>
</dbReference>
<proteinExistence type="predicted"/>